<evidence type="ECO:0000313" key="3">
    <source>
        <dbReference type="Proteomes" id="UP000242875"/>
    </source>
</evidence>
<dbReference type="PANTHER" id="PTHR43591:SF24">
    <property type="entry name" value="2-METHOXY-6-POLYPRENYL-1,4-BENZOQUINOL METHYLASE, MITOCHONDRIAL"/>
    <property type="match status" value="1"/>
</dbReference>
<sequence>MTRSTSRGSTDIITFTSPTETVGEKPKFVYSEHNRRYHNDDAPYVLPNDDSEVTRARVSLPDALGFGWVSGWNADQNLRLKSDRDFHAPIREKLESGANVLDIGFCGCGPGTWVLEMATEFPESHFTGIDISAIFLETIRPRNSEFKEANSLKGLPFPDNHFDFVYQGYLLGGYTASNWTFVMSEIKRVTKPVYVVLKERDIDIDIGQKVPSLLRQCSDKPDASFSFDYRSLHIGSGGRLGEMWPNQLKIVFGGVHQLFEAKYGKMTQQEFRGRLDKAVDECAASKAYTNFYFEYVQVIKA</sequence>
<dbReference type="Pfam" id="PF13649">
    <property type="entry name" value="Methyltransf_25"/>
    <property type="match status" value="1"/>
</dbReference>
<dbReference type="GO" id="GO:0008168">
    <property type="term" value="F:methyltransferase activity"/>
    <property type="evidence" value="ECO:0007669"/>
    <property type="project" value="TreeGrafter"/>
</dbReference>
<protein>
    <recommendedName>
        <fullName evidence="1">Methyltransferase domain-containing protein</fullName>
    </recommendedName>
</protein>
<dbReference type="Gene3D" id="3.40.50.150">
    <property type="entry name" value="Vaccinia Virus protein VP39"/>
    <property type="match status" value="1"/>
</dbReference>
<dbReference type="AlphaFoldDB" id="A0A261XZH6"/>
<organism evidence="2 3">
    <name type="scientific">Bifiguratus adelaidae</name>
    <dbReference type="NCBI Taxonomy" id="1938954"/>
    <lineage>
        <taxon>Eukaryota</taxon>
        <taxon>Fungi</taxon>
        <taxon>Fungi incertae sedis</taxon>
        <taxon>Mucoromycota</taxon>
        <taxon>Mucoromycotina</taxon>
        <taxon>Endogonomycetes</taxon>
        <taxon>Endogonales</taxon>
        <taxon>Endogonales incertae sedis</taxon>
        <taxon>Bifiguratus</taxon>
    </lineage>
</organism>
<dbReference type="InterPro" id="IPR041698">
    <property type="entry name" value="Methyltransf_25"/>
</dbReference>
<evidence type="ECO:0000259" key="1">
    <source>
        <dbReference type="Pfam" id="PF13649"/>
    </source>
</evidence>
<accession>A0A261XZH6</accession>
<reference evidence="2 3" key="1">
    <citation type="journal article" date="2017" name="Mycologia">
        <title>Bifiguratus adelaidae, gen. et sp. nov., a new member of Mucoromycotina in endophytic and soil-dwelling habitats.</title>
        <authorList>
            <person name="Torres-Cruz T.J."/>
            <person name="Billingsley Tobias T.L."/>
            <person name="Almatruk M."/>
            <person name="Hesse C."/>
            <person name="Kuske C.R."/>
            <person name="Desiro A."/>
            <person name="Benucci G.M."/>
            <person name="Bonito G."/>
            <person name="Stajich J.E."/>
            <person name="Dunlap C."/>
            <person name="Arnold A.E."/>
            <person name="Porras-Alfaro A."/>
        </authorList>
    </citation>
    <scope>NUCLEOTIDE SEQUENCE [LARGE SCALE GENOMIC DNA]</scope>
    <source>
        <strain evidence="2 3">AZ0501</strain>
    </source>
</reference>
<feature type="domain" description="Methyltransferase" evidence="1">
    <location>
        <begin position="106"/>
        <end position="192"/>
    </location>
</feature>
<dbReference type="Proteomes" id="UP000242875">
    <property type="component" value="Unassembled WGS sequence"/>
</dbReference>
<comment type="caution">
    <text evidence="2">The sequence shown here is derived from an EMBL/GenBank/DDBJ whole genome shotgun (WGS) entry which is preliminary data.</text>
</comment>
<dbReference type="SUPFAM" id="SSF53335">
    <property type="entry name" value="S-adenosyl-L-methionine-dependent methyltransferases"/>
    <property type="match status" value="1"/>
</dbReference>
<dbReference type="InterPro" id="IPR029063">
    <property type="entry name" value="SAM-dependent_MTases_sf"/>
</dbReference>
<dbReference type="OrthoDB" id="2013972at2759"/>
<dbReference type="PANTHER" id="PTHR43591">
    <property type="entry name" value="METHYLTRANSFERASE"/>
    <property type="match status" value="1"/>
</dbReference>
<keyword evidence="3" id="KW-1185">Reference proteome</keyword>
<proteinExistence type="predicted"/>
<dbReference type="EMBL" id="MVBO01000070">
    <property type="protein sequence ID" value="OZJ03742.1"/>
    <property type="molecule type" value="Genomic_DNA"/>
</dbReference>
<dbReference type="CDD" id="cd02440">
    <property type="entry name" value="AdoMet_MTases"/>
    <property type="match status" value="1"/>
</dbReference>
<evidence type="ECO:0000313" key="2">
    <source>
        <dbReference type="EMBL" id="OZJ03742.1"/>
    </source>
</evidence>
<gene>
    <name evidence="2" type="ORF">BZG36_03080</name>
</gene>
<name>A0A261XZH6_9FUNG</name>